<accession>A0A0V0XUS3</accession>
<gene>
    <name evidence="3" type="ORF">T4A_6553</name>
    <name evidence="4" type="ORF">T4B_9296</name>
    <name evidence="5" type="ORF">T4C_873</name>
    <name evidence="2" type="ORF">T4E_4120</name>
</gene>
<dbReference type="EMBL" id="JYDV01000133">
    <property type="protein sequence ID" value="KRZ30061.1"/>
    <property type="molecule type" value="Genomic_DNA"/>
</dbReference>
<dbReference type="Proteomes" id="UP000054632">
    <property type="component" value="Unassembled WGS sequence"/>
</dbReference>
<dbReference type="OrthoDB" id="90414at2759"/>
<protein>
    <submittedName>
        <fullName evidence="2">Uncharacterized protein</fullName>
    </submittedName>
</protein>
<dbReference type="EMBL" id="JYDU01000127">
    <property type="protein sequence ID" value="KRX91800.1"/>
    <property type="molecule type" value="Genomic_DNA"/>
</dbReference>
<name>A0A0V0XUS3_TRIPS</name>
<dbReference type="Proteomes" id="UP000054826">
    <property type="component" value="Unassembled WGS sequence"/>
</dbReference>
<dbReference type="AlphaFoldDB" id="A0A0V0XUS3"/>
<sequence>MNKQESDPKTELIDSGTVAPEKSGLSSLDHIRQLRSVYQSPSDALMSPMSRNFIKSKGFARHPFLMKQKPKRLIDCDPHEVEEQAEDQVVLKNEDKDKKCEQKEELKEKPQEEKGKEANYG</sequence>
<feature type="region of interest" description="Disordered" evidence="1">
    <location>
        <begin position="1"/>
        <end position="27"/>
    </location>
</feature>
<dbReference type="Proteomes" id="UP000054805">
    <property type="component" value="Unassembled WGS sequence"/>
</dbReference>
<organism evidence="2 8">
    <name type="scientific">Trichinella pseudospiralis</name>
    <name type="common">Parasitic roundworm</name>
    <dbReference type="NCBI Taxonomy" id="6337"/>
    <lineage>
        <taxon>Eukaryota</taxon>
        <taxon>Metazoa</taxon>
        <taxon>Ecdysozoa</taxon>
        <taxon>Nematoda</taxon>
        <taxon>Enoplea</taxon>
        <taxon>Dorylaimia</taxon>
        <taxon>Trichinellida</taxon>
        <taxon>Trichinellidae</taxon>
        <taxon>Trichinella</taxon>
    </lineage>
</organism>
<evidence type="ECO:0000313" key="7">
    <source>
        <dbReference type="Proteomes" id="UP000054805"/>
    </source>
</evidence>
<keyword evidence="7" id="KW-1185">Reference proteome</keyword>
<proteinExistence type="predicted"/>
<dbReference type="Proteomes" id="UP000054815">
    <property type="component" value="Unassembled WGS sequence"/>
</dbReference>
<feature type="region of interest" description="Disordered" evidence="1">
    <location>
        <begin position="82"/>
        <end position="121"/>
    </location>
</feature>
<feature type="compositionally biased region" description="Basic and acidic residues" evidence="1">
    <location>
        <begin position="1"/>
        <end position="12"/>
    </location>
</feature>
<evidence type="ECO:0000313" key="3">
    <source>
        <dbReference type="EMBL" id="KRY73918.1"/>
    </source>
</evidence>
<evidence type="ECO:0000313" key="4">
    <source>
        <dbReference type="EMBL" id="KRZ23436.1"/>
    </source>
</evidence>
<reference evidence="6 7" key="1">
    <citation type="submission" date="2015-01" db="EMBL/GenBank/DDBJ databases">
        <title>Evolution of Trichinella species and genotypes.</title>
        <authorList>
            <person name="Korhonen P.K."/>
            <person name="Edoardo P."/>
            <person name="Giuseppe L.R."/>
            <person name="Gasser R.B."/>
        </authorList>
    </citation>
    <scope>NUCLEOTIDE SEQUENCE [LARGE SCALE GENOMIC DNA]</scope>
    <source>
        <strain evidence="3">ISS13</strain>
        <strain evidence="2">ISS141</strain>
        <strain evidence="5">ISS176</strain>
        <strain evidence="4">ISS588</strain>
    </source>
</reference>
<evidence type="ECO:0000313" key="5">
    <source>
        <dbReference type="EMBL" id="KRZ30061.1"/>
    </source>
</evidence>
<evidence type="ECO:0000313" key="2">
    <source>
        <dbReference type="EMBL" id="KRX91800.1"/>
    </source>
</evidence>
<dbReference type="EMBL" id="JYDR01000030">
    <property type="protein sequence ID" value="KRY73918.1"/>
    <property type="molecule type" value="Genomic_DNA"/>
</dbReference>
<feature type="compositionally biased region" description="Basic and acidic residues" evidence="1">
    <location>
        <begin position="92"/>
        <end position="121"/>
    </location>
</feature>
<evidence type="ECO:0000313" key="6">
    <source>
        <dbReference type="Proteomes" id="UP000054632"/>
    </source>
</evidence>
<evidence type="ECO:0000313" key="8">
    <source>
        <dbReference type="Proteomes" id="UP000054815"/>
    </source>
</evidence>
<evidence type="ECO:0000256" key="1">
    <source>
        <dbReference type="SAM" id="MobiDB-lite"/>
    </source>
</evidence>
<comment type="caution">
    <text evidence="2">The sequence shown here is derived from an EMBL/GenBank/DDBJ whole genome shotgun (WGS) entry which is preliminary data.</text>
</comment>
<dbReference type="EMBL" id="JYDS01000144">
    <property type="protein sequence ID" value="KRZ23436.1"/>
    <property type="molecule type" value="Genomic_DNA"/>
</dbReference>